<reference evidence="2" key="1">
    <citation type="submission" date="2019-10" db="EMBL/GenBank/DDBJ databases">
        <title>Lacipirellula parvula gen. nov., sp. nov., representing a lineage of planctomycetes widespread in freshwater anoxic habitats, and description of the family Lacipirellulaceae.</title>
        <authorList>
            <person name="Dedysh S.N."/>
            <person name="Kulichevskaya I.S."/>
            <person name="Beletsky A.V."/>
            <person name="Rakitin A.L."/>
            <person name="Mardanov A.V."/>
            <person name="Ivanova A.A."/>
            <person name="Saltykova V.X."/>
            <person name="Rijpstra W.I.C."/>
            <person name="Sinninghe Damste J.S."/>
            <person name="Ravin N.V."/>
        </authorList>
    </citation>
    <scope>NUCLEOTIDE SEQUENCE [LARGE SCALE GENOMIC DNA]</scope>
    <source>
        <strain evidence="2">PX69</strain>
    </source>
</reference>
<dbReference type="AlphaFoldDB" id="A0A5K7X9N1"/>
<dbReference type="RefSeq" id="WP_232536351.1">
    <property type="nucleotide sequence ID" value="NZ_AP021861.1"/>
</dbReference>
<proteinExistence type="predicted"/>
<gene>
    <name evidence="1" type="ORF">PLANPX_2209</name>
</gene>
<dbReference type="KEGG" id="lpav:PLANPX_2209"/>
<name>A0A5K7X9N1_9BACT</name>
<evidence type="ECO:0008006" key="3">
    <source>
        <dbReference type="Google" id="ProtNLM"/>
    </source>
</evidence>
<sequence length="133" mass="14636">MPIKPLRLLGWVWASPWTAVGLAAGTIGLATGGRVQRPGTAIEFYGGAVPWIISRWPGSDYTMAMTLGHVVLGRDAVCLDVTRAHELVHIRQYERWGPLFVPAYLLCSALIWARGGDAYRDNPFEREAYGIAP</sequence>
<dbReference type="EMBL" id="AP021861">
    <property type="protein sequence ID" value="BBO32597.1"/>
    <property type="molecule type" value="Genomic_DNA"/>
</dbReference>
<protein>
    <recommendedName>
        <fullName evidence="3">Signal peptide prediction</fullName>
    </recommendedName>
</protein>
<evidence type="ECO:0000313" key="2">
    <source>
        <dbReference type="Proteomes" id="UP000326837"/>
    </source>
</evidence>
<dbReference type="Proteomes" id="UP000326837">
    <property type="component" value="Chromosome"/>
</dbReference>
<accession>A0A5K7X9N1</accession>
<organism evidence="1 2">
    <name type="scientific">Lacipirellula parvula</name>
    <dbReference type="NCBI Taxonomy" id="2650471"/>
    <lineage>
        <taxon>Bacteria</taxon>
        <taxon>Pseudomonadati</taxon>
        <taxon>Planctomycetota</taxon>
        <taxon>Planctomycetia</taxon>
        <taxon>Pirellulales</taxon>
        <taxon>Lacipirellulaceae</taxon>
        <taxon>Lacipirellula</taxon>
    </lineage>
</organism>
<keyword evidence="2" id="KW-1185">Reference proteome</keyword>
<evidence type="ECO:0000313" key="1">
    <source>
        <dbReference type="EMBL" id="BBO32597.1"/>
    </source>
</evidence>